<proteinExistence type="predicted"/>
<dbReference type="EMBL" id="JACHCE010000001">
    <property type="protein sequence ID" value="MBB5635343.1"/>
    <property type="molecule type" value="Genomic_DNA"/>
</dbReference>
<keyword evidence="1" id="KW-0472">Membrane</keyword>
<keyword evidence="1" id="KW-0812">Transmembrane</keyword>
<evidence type="ECO:0000313" key="3">
    <source>
        <dbReference type="Proteomes" id="UP000537204"/>
    </source>
</evidence>
<gene>
    <name evidence="2" type="ORF">HDE68_001228</name>
</gene>
<evidence type="ECO:0000256" key="1">
    <source>
        <dbReference type="SAM" id="Phobius"/>
    </source>
</evidence>
<organism evidence="2 3">
    <name type="scientific">Pedobacter cryoconitis</name>
    <dbReference type="NCBI Taxonomy" id="188932"/>
    <lineage>
        <taxon>Bacteria</taxon>
        <taxon>Pseudomonadati</taxon>
        <taxon>Bacteroidota</taxon>
        <taxon>Sphingobacteriia</taxon>
        <taxon>Sphingobacteriales</taxon>
        <taxon>Sphingobacteriaceae</taxon>
        <taxon>Pedobacter</taxon>
    </lineage>
</organism>
<protein>
    <submittedName>
        <fullName evidence="2">Uncharacterized protein</fullName>
    </submittedName>
</protein>
<accession>A0A7W8ZJZ9</accession>
<feature type="transmembrane region" description="Helical" evidence="1">
    <location>
        <begin position="32"/>
        <end position="51"/>
    </location>
</feature>
<dbReference type="Proteomes" id="UP000537204">
    <property type="component" value="Unassembled WGS sequence"/>
</dbReference>
<dbReference type="PROSITE" id="PS51257">
    <property type="entry name" value="PROKAR_LIPOPROTEIN"/>
    <property type="match status" value="1"/>
</dbReference>
<reference evidence="2 3" key="1">
    <citation type="submission" date="2020-08" db="EMBL/GenBank/DDBJ databases">
        <title>Genomic Encyclopedia of Type Strains, Phase IV (KMG-V): Genome sequencing to study the core and pangenomes of soil and plant-associated prokaryotes.</title>
        <authorList>
            <person name="Whitman W."/>
        </authorList>
    </citation>
    <scope>NUCLEOTIDE SEQUENCE [LARGE SCALE GENOMIC DNA]</scope>
    <source>
        <strain evidence="2 3">S3M1</strain>
    </source>
</reference>
<dbReference type="RefSeq" id="WP_183879858.1">
    <property type="nucleotide sequence ID" value="NZ_JACHCE010000001.1"/>
</dbReference>
<feature type="transmembrane region" description="Helical" evidence="1">
    <location>
        <begin position="7"/>
        <end position="26"/>
    </location>
</feature>
<keyword evidence="1" id="KW-1133">Transmembrane helix</keyword>
<name>A0A7W8ZJZ9_9SPHI</name>
<comment type="caution">
    <text evidence="2">The sequence shown here is derived from an EMBL/GenBank/DDBJ whole genome shotgun (WGS) entry which is preliminary data.</text>
</comment>
<dbReference type="AlphaFoldDB" id="A0A7W8ZJZ9"/>
<evidence type="ECO:0000313" key="2">
    <source>
        <dbReference type="EMBL" id="MBB5635343.1"/>
    </source>
</evidence>
<sequence>MKLKLSYSITIYLIIVFIIACVFSNLESIREHTLGFIFYLTLIVIAFYFFLSRYSCKLDIDGSILHIKYLMPWNKDIHIDLKNFKYFDYGRGFYNLVSEREKGFMNLLRYPYDTIILSEGPDFSNNILILKVNLRLGQFNKLLNYLKAPVGLKLTDSNGSGGYFW</sequence>